<keyword evidence="11" id="KW-0805">Transcription regulation</keyword>
<dbReference type="CDD" id="cd15517">
    <property type="entry name" value="PHD_TCF19_like"/>
    <property type="match status" value="1"/>
</dbReference>
<evidence type="ECO:0000256" key="6">
    <source>
        <dbReference type="ARBA" id="ARBA00022833"/>
    </source>
</evidence>
<evidence type="ECO:0000256" key="1">
    <source>
        <dbReference type="ARBA" id="ARBA00001936"/>
    </source>
</evidence>
<evidence type="ECO:0000313" key="25">
    <source>
        <dbReference type="EMBL" id="KAK0423815.1"/>
    </source>
</evidence>
<dbReference type="PROSITE" id="PS51184">
    <property type="entry name" value="JMJC"/>
    <property type="match status" value="1"/>
</dbReference>
<keyword evidence="8" id="KW-0223">Dioxygenase</keyword>
<dbReference type="InterPro" id="IPR003607">
    <property type="entry name" value="HD/PDEase_dom"/>
</dbReference>
<keyword evidence="14" id="KW-0539">Nucleus</keyword>
<feature type="compositionally biased region" description="Pro residues" evidence="22">
    <location>
        <begin position="22"/>
        <end position="34"/>
    </location>
</feature>
<dbReference type="SUPFAM" id="SSF51197">
    <property type="entry name" value="Clavaminate synthase-like"/>
    <property type="match status" value="1"/>
</dbReference>
<protein>
    <recommendedName>
        <fullName evidence="18">Guanosine-3',5'-bis(diphosphate) 3'-pyrophosphohydrolase MESH1</fullName>
        <ecNumber evidence="15">3.1.7.2</ecNumber>
    </recommendedName>
    <alternativeName>
        <fullName evidence="19">Metazoan SpoT homolog 1</fullName>
    </alternativeName>
    <alternativeName>
        <fullName evidence="20">Penta-phosphate guanosine-3'-pyrophosphohydrolase</fullName>
    </alternativeName>
</protein>
<gene>
    <name evidence="25" type="ORF">QR680_008343</name>
</gene>
<dbReference type="FunFam" id="1.10.3210.10:FF:000012">
    <property type="entry name" value="HD domain containing 3"/>
    <property type="match status" value="1"/>
</dbReference>
<keyword evidence="6" id="KW-0862">Zinc</keyword>
<dbReference type="GO" id="GO:0005634">
    <property type="term" value="C:nucleus"/>
    <property type="evidence" value="ECO:0007669"/>
    <property type="project" value="UniProtKB-SubCell"/>
</dbReference>
<evidence type="ECO:0000256" key="14">
    <source>
        <dbReference type="ARBA" id="ARBA00023242"/>
    </source>
</evidence>
<dbReference type="SUPFAM" id="SSF57903">
    <property type="entry name" value="FYVE/PHD zinc finger"/>
    <property type="match status" value="1"/>
</dbReference>
<dbReference type="InterPro" id="IPR041070">
    <property type="entry name" value="JHD"/>
</dbReference>
<evidence type="ECO:0000256" key="3">
    <source>
        <dbReference type="ARBA" id="ARBA00022723"/>
    </source>
</evidence>
<feature type="domain" description="JmjC" evidence="23">
    <location>
        <begin position="489"/>
        <end position="691"/>
    </location>
</feature>
<keyword evidence="5" id="KW-0378">Hydrolase</keyword>
<keyword evidence="9" id="KW-0560">Oxidoreductase</keyword>
<feature type="region of interest" description="Disordered" evidence="22">
    <location>
        <begin position="291"/>
        <end position="310"/>
    </location>
</feature>
<dbReference type="SMART" id="SM00558">
    <property type="entry name" value="JmjC"/>
    <property type="match status" value="1"/>
</dbReference>
<dbReference type="InterPro" id="IPR006674">
    <property type="entry name" value="HD_domain"/>
</dbReference>
<evidence type="ECO:0000256" key="19">
    <source>
        <dbReference type="ARBA" id="ARBA00041464"/>
    </source>
</evidence>
<dbReference type="SMART" id="SM00249">
    <property type="entry name" value="PHD"/>
    <property type="match status" value="1"/>
</dbReference>
<dbReference type="Pfam" id="PF02373">
    <property type="entry name" value="JmjC"/>
    <property type="match status" value="1"/>
</dbReference>
<organism evidence="25 26">
    <name type="scientific">Steinernema hermaphroditum</name>
    <dbReference type="NCBI Taxonomy" id="289476"/>
    <lineage>
        <taxon>Eukaryota</taxon>
        <taxon>Metazoa</taxon>
        <taxon>Ecdysozoa</taxon>
        <taxon>Nematoda</taxon>
        <taxon>Chromadorea</taxon>
        <taxon>Rhabditida</taxon>
        <taxon>Tylenchina</taxon>
        <taxon>Panagrolaimomorpha</taxon>
        <taxon>Strongyloidoidea</taxon>
        <taxon>Steinernematidae</taxon>
        <taxon>Steinernema</taxon>
    </lineage>
</organism>
<dbReference type="Proteomes" id="UP001175271">
    <property type="component" value="Unassembled WGS sequence"/>
</dbReference>
<keyword evidence="13" id="KW-0464">Manganese</keyword>
<evidence type="ECO:0000256" key="22">
    <source>
        <dbReference type="SAM" id="MobiDB-lite"/>
    </source>
</evidence>
<keyword evidence="3" id="KW-0479">Metal-binding</keyword>
<dbReference type="GO" id="GO:0051213">
    <property type="term" value="F:dioxygenase activity"/>
    <property type="evidence" value="ECO:0007669"/>
    <property type="project" value="UniProtKB-KW"/>
</dbReference>
<dbReference type="GO" id="GO:0008270">
    <property type="term" value="F:zinc ion binding"/>
    <property type="evidence" value="ECO:0007669"/>
    <property type="project" value="UniProtKB-KW"/>
</dbReference>
<dbReference type="AlphaFoldDB" id="A0AA39M7W0"/>
<dbReference type="EC" id="3.1.7.2" evidence="15"/>
<evidence type="ECO:0000313" key="26">
    <source>
        <dbReference type="Proteomes" id="UP001175271"/>
    </source>
</evidence>
<evidence type="ECO:0000256" key="9">
    <source>
        <dbReference type="ARBA" id="ARBA00023002"/>
    </source>
</evidence>
<feature type="domain" description="HD" evidence="24">
    <location>
        <begin position="74"/>
        <end position="169"/>
    </location>
</feature>
<sequence length="1016" mass="113985">MSDCPMKSSAPFDDKNGSLYPDLPPPAYPGPPDAPSDSSNHGGPADLHLVLKAADYAARRHRHQKRKDVSGTPYINHPLGVAYILSDEAKVSDAATLAAAILHDTVEDTKATFDEIKELFGDEICKIVRECTDDKSQPKHARKQAQIDNASKHSHKAKLVHLADKLYNLRDLERATPIGWDKRRVHEYFKWSKQVIAELKGTNDTLEALLDDIINLIVTLPIVGDGLLSDCLCQPVDALRAGENESFKLLLPVCMAQPLKKARNVDENEETPDQPQEAACEAPVCKIVKRVQEKTPSSSTSPSPSEDDEDMRRDWICCDVCEKWYHYSCVEIEEWEILIIDKYHCPSCLPQHGPSIPRKIANRHRFEFYKANVDHLKPQTGTPKWVDEFVLREKDYPEPPPGMVKILENGHELQKDFSPDEVWSIPYKIKNKEGLGMKVPGSGFGLADVVKIMGRNRSVDTIDVYAQNTYPMTLGRFLDLFESNNRDRLYNILSLEFSTCPEMADLIAPPSVVGEISWVHRFWPEVMHTAYKHLHRENDFTDELKWIKHHNRATENYDPYDEHQKARPDVALFCLAGMGGSFTDYHIDFGGSSVWYNVFKGEKIFYIIEPTKENIAIYHQHQLSPSRHENFLGDQEGVKTYRVVVKEGETLLIPSGWIHAVYTPVDSLVFGGNFLHSQNLKMQIMINSLEEEQKINVRFRYPSFELCNRYAASIILQMVRKCRKSDTRLPKNIEHGMQTLISELRRWDKLEAKSPYALVHPSYGQLTENLRNEYGKYKKRLRKRAAQVGPAENHEKPDKVKKVLLSNPVTLQPVSNPVIMAPISPIKPTSPVERHKPSSPLALQASSIHMTVPQVAVHLEAGVRKEETPSPPRIAPSSASLPPPHLRTNVDVESIASSSGVTGSLLSIVESQKPSTSSVPLVPITAKSCTSSPPSVAKTSPPQISTAPIRQLIRIGKLAKPLANGTGSAPQVFRLTTQRPHAVSGSVQPHQRVLLKPVAVTSQYSPYSAEQNNNTS</sequence>
<dbReference type="Gene3D" id="3.30.40.10">
    <property type="entry name" value="Zinc/RING finger domain, C3HC4 (zinc finger)"/>
    <property type="match status" value="1"/>
</dbReference>
<dbReference type="InterPro" id="IPR019787">
    <property type="entry name" value="Znf_PHD-finger"/>
</dbReference>
<evidence type="ECO:0000256" key="7">
    <source>
        <dbReference type="ARBA" id="ARBA00022853"/>
    </source>
</evidence>
<evidence type="ECO:0000256" key="16">
    <source>
        <dbReference type="ARBA" id="ARBA00037781"/>
    </source>
</evidence>
<dbReference type="GO" id="GO:0008893">
    <property type="term" value="F:guanosine-3',5'-bis(diphosphate) 3'-diphosphatase activity"/>
    <property type="evidence" value="ECO:0007669"/>
    <property type="project" value="UniProtKB-EC"/>
</dbReference>
<comment type="function">
    <text evidence="16">ppGpp hydrolyzing enzyme involved in starvation response.</text>
</comment>
<dbReference type="InterPro" id="IPR013083">
    <property type="entry name" value="Znf_RING/FYVE/PHD"/>
</dbReference>
<dbReference type="CDD" id="cd00077">
    <property type="entry name" value="HDc"/>
    <property type="match status" value="1"/>
</dbReference>
<keyword evidence="10" id="KW-0408">Iron</keyword>
<keyword evidence="12" id="KW-0804">Transcription</keyword>
<evidence type="ECO:0000256" key="11">
    <source>
        <dbReference type="ARBA" id="ARBA00023015"/>
    </source>
</evidence>
<comment type="cofactor">
    <cofactor evidence="1">
        <name>Mn(2+)</name>
        <dbReference type="ChEBI" id="CHEBI:29035"/>
    </cofactor>
</comment>
<evidence type="ECO:0000256" key="15">
    <source>
        <dbReference type="ARBA" id="ARBA00024387"/>
    </source>
</evidence>
<dbReference type="PROSITE" id="PS51831">
    <property type="entry name" value="HD"/>
    <property type="match status" value="1"/>
</dbReference>
<dbReference type="SMART" id="SM00471">
    <property type="entry name" value="HDc"/>
    <property type="match status" value="1"/>
</dbReference>
<dbReference type="SUPFAM" id="SSF109604">
    <property type="entry name" value="HD-domain/PDEase-like"/>
    <property type="match status" value="1"/>
</dbReference>
<evidence type="ECO:0000256" key="12">
    <source>
        <dbReference type="ARBA" id="ARBA00023163"/>
    </source>
</evidence>
<dbReference type="Gene3D" id="1.20.58.1360">
    <property type="match status" value="1"/>
</dbReference>
<evidence type="ECO:0000256" key="4">
    <source>
        <dbReference type="ARBA" id="ARBA00022771"/>
    </source>
</evidence>
<feature type="region of interest" description="Disordered" evidence="22">
    <location>
        <begin position="1"/>
        <end position="45"/>
    </location>
</feature>
<comment type="subcellular location">
    <subcellularLocation>
        <location evidence="2">Nucleus</location>
    </subcellularLocation>
</comment>
<evidence type="ECO:0000256" key="5">
    <source>
        <dbReference type="ARBA" id="ARBA00022801"/>
    </source>
</evidence>
<dbReference type="InterPro" id="IPR050690">
    <property type="entry name" value="JHDM1_Histone_Demethylase"/>
</dbReference>
<keyword evidence="4" id="KW-0863">Zinc-finger</keyword>
<evidence type="ECO:0000259" key="23">
    <source>
        <dbReference type="PROSITE" id="PS51184"/>
    </source>
</evidence>
<name>A0AA39M7W0_9BILA</name>
<comment type="caution">
    <text evidence="25">The sequence shown here is derived from an EMBL/GenBank/DDBJ whole genome shotgun (WGS) entry which is preliminary data.</text>
</comment>
<dbReference type="PANTHER" id="PTHR23123">
    <property type="entry name" value="PHD/F-BOX CONTAINING PROTEIN"/>
    <property type="match status" value="1"/>
</dbReference>
<reference evidence="25" key="1">
    <citation type="submission" date="2023-06" db="EMBL/GenBank/DDBJ databases">
        <title>Genomic analysis of the entomopathogenic nematode Steinernema hermaphroditum.</title>
        <authorList>
            <person name="Schwarz E.M."/>
            <person name="Heppert J.K."/>
            <person name="Baniya A."/>
            <person name="Schwartz H.T."/>
            <person name="Tan C.-H."/>
            <person name="Antoshechkin I."/>
            <person name="Sternberg P.W."/>
            <person name="Goodrich-Blair H."/>
            <person name="Dillman A.R."/>
        </authorList>
    </citation>
    <scope>NUCLEOTIDE SEQUENCE</scope>
    <source>
        <strain evidence="25">PS9179</strain>
        <tissue evidence="25">Whole animal</tissue>
    </source>
</reference>
<evidence type="ECO:0000256" key="18">
    <source>
        <dbReference type="ARBA" id="ARBA00040793"/>
    </source>
</evidence>
<feature type="compositionally biased region" description="Low complexity" evidence="22">
    <location>
        <begin position="295"/>
        <end position="304"/>
    </location>
</feature>
<keyword evidence="26" id="KW-1185">Reference proteome</keyword>
<dbReference type="InterPro" id="IPR003347">
    <property type="entry name" value="JmjC_dom"/>
</dbReference>
<feature type="region of interest" description="Disordered" evidence="22">
    <location>
        <begin position="865"/>
        <end position="885"/>
    </location>
</feature>
<comment type="catalytic activity">
    <reaction evidence="21">
        <text>guanosine 3',5'-bis(diphosphate) + H2O = GDP + diphosphate + H(+)</text>
        <dbReference type="Rhea" id="RHEA:14253"/>
        <dbReference type="ChEBI" id="CHEBI:15377"/>
        <dbReference type="ChEBI" id="CHEBI:15378"/>
        <dbReference type="ChEBI" id="CHEBI:33019"/>
        <dbReference type="ChEBI" id="CHEBI:58189"/>
        <dbReference type="ChEBI" id="CHEBI:77828"/>
        <dbReference type="EC" id="3.1.7.2"/>
    </reaction>
</comment>
<comment type="similarity">
    <text evidence="17">Belongs to the MESH1 family.</text>
</comment>
<dbReference type="Pfam" id="PF00628">
    <property type="entry name" value="PHD"/>
    <property type="match status" value="1"/>
</dbReference>
<accession>A0AA39M7W0</accession>
<dbReference type="InterPro" id="IPR011011">
    <property type="entry name" value="Znf_FYVE_PHD"/>
</dbReference>
<dbReference type="GO" id="GO:0006325">
    <property type="term" value="P:chromatin organization"/>
    <property type="evidence" value="ECO:0007669"/>
    <property type="project" value="UniProtKB-KW"/>
</dbReference>
<proteinExistence type="inferred from homology"/>
<evidence type="ECO:0000256" key="10">
    <source>
        <dbReference type="ARBA" id="ARBA00023004"/>
    </source>
</evidence>
<evidence type="ECO:0000256" key="8">
    <source>
        <dbReference type="ARBA" id="ARBA00022964"/>
    </source>
</evidence>
<evidence type="ECO:0000259" key="24">
    <source>
        <dbReference type="PROSITE" id="PS51831"/>
    </source>
</evidence>
<dbReference type="Gene3D" id="2.60.120.650">
    <property type="entry name" value="Cupin"/>
    <property type="match status" value="1"/>
</dbReference>
<evidence type="ECO:0000256" key="21">
    <source>
        <dbReference type="ARBA" id="ARBA00047968"/>
    </source>
</evidence>
<evidence type="ECO:0000256" key="17">
    <source>
        <dbReference type="ARBA" id="ARBA00038354"/>
    </source>
</evidence>
<keyword evidence="7" id="KW-0156">Chromatin regulator</keyword>
<dbReference type="EMBL" id="JAUCMV010000001">
    <property type="protein sequence ID" value="KAK0423815.1"/>
    <property type="molecule type" value="Genomic_DNA"/>
</dbReference>
<dbReference type="InterPro" id="IPR001965">
    <property type="entry name" value="Znf_PHD"/>
</dbReference>
<evidence type="ECO:0000256" key="2">
    <source>
        <dbReference type="ARBA" id="ARBA00004123"/>
    </source>
</evidence>
<dbReference type="Pfam" id="PF17811">
    <property type="entry name" value="JHD"/>
    <property type="match status" value="1"/>
</dbReference>
<evidence type="ECO:0000256" key="20">
    <source>
        <dbReference type="ARBA" id="ARBA00041770"/>
    </source>
</evidence>
<dbReference type="Gene3D" id="1.10.3210.10">
    <property type="entry name" value="Hypothetical protein af1432"/>
    <property type="match status" value="1"/>
</dbReference>
<evidence type="ECO:0000256" key="13">
    <source>
        <dbReference type="ARBA" id="ARBA00023211"/>
    </source>
</evidence>
<dbReference type="Pfam" id="PF13328">
    <property type="entry name" value="HD_4"/>
    <property type="match status" value="1"/>
</dbReference>